<comment type="subcellular location">
    <subcellularLocation>
        <location evidence="1">Mitochondrion inner membrane</location>
        <topology evidence="1">Peripheral membrane protein</topology>
        <orientation evidence="1">Matrix side</orientation>
    </subcellularLocation>
</comment>
<evidence type="ECO:0000256" key="10">
    <source>
        <dbReference type="ARBA" id="ARBA00071356"/>
    </source>
</evidence>
<protein>
    <recommendedName>
        <fullName evidence="10">Mitochondrial import inner membrane translocase subunit tim-16</fullName>
    </recommendedName>
</protein>
<dbReference type="AlphaFoldDB" id="A0A7E4ZT32"/>
<evidence type="ECO:0000256" key="8">
    <source>
        <dbReference type="ARBA" id="ARBA00023136"/>
    </source>
</evidence>
<evidence type="ECO:0000256" key="9">
    <source>
        <dbReference type="ARBA" id="ARBA00059904"/>
    </source>
</evidence>
<keyword evidence="8" id="KW-0472">Membrane</keyword>
<evidence type="ECO:0000313" key="13">
    <source>
        <dbReference type="WBParaSite" id="Pan_g15851.t1"/>
    </source>
</evidence>
<dbReference type="Gene3D" id="1.10.287.110">
    <property type="entry name" value="DnaJ domain"/>
    <property type="match status" value="1"/>
</dbReference>
<keyword evidence="12" id="KW-1185">Reference proteome</keyword>
<dbReference type="PANTHER" id="PTHR12388">
    <property type="entry name" value="MITOCHONDRIA ASSOCIATED GRANULOCYTE MACROPHAGE CSF SIGNALING MOLECULE"/>
    <property type="match status" value="1"/>
</dbReference>
<dbReference type="Proteomes" id="UP000492821">
    <property type="component" value="Unassembled WGS sequence"/>
</dbReference>
<comment type="function">
    <text evidence="9">Regulates ATP-dependent protein translocation into the mitochondrial matrix.</text>
</comment>
<reference evidence="12" key="1">
    <citation type="journal article" date="2013" name="Genetics">
        <title>The draft genome and transcriptome of Panagrellus redivivus are shaped by the harsh demands of a free-living lifestyle.</title>
        <authorList>
            <person name="Srinivasan J."/>
            <person name="Dillman A.R."/>
            <person name="Macchietto M.G."/>
            <person name="Heikkinen L."/>
            <person name="Lakso M."/>
            <person name="Fracchia K.M."/>
            <person name="Antoshechkin I."/>
            <person name="Mortazavi A."/>
            <person name="Wong G."/>
            <person name="Sternberg P.W."/>
        </authorList>
    </citation>
    <scope>NUCLEOTIDE SEQUENCE [LARGE SCALE GENOMIC DNA]</scope>
    <source>
        <strain evidence="12">MT8872</strain>
    </source>
</reference>
<keyword evidence="5" id="KW-0653">Protein transport</keyword>
<organism evidence="12 13">
    <name type="scientific">Panagrellus redivivus</name>
    <name type="common">Microworm</name>
    <dbReference type="NCBI Taxonomy" id="6233"/>
    <lineage>
        <taxon>Eukaryota</taxon>
        <taxon>Metazoa</taxon>
        <taxon>Ecdysozoa</taxon>
        <taxon>Nematoda</taxon>
        <taxon>Chromadorea</taxon>
        <taxon>Rhabditida</taxon>
        <taxon>Tylenchina</taxon>
        <taxon>Panagrolaimomorpha</taxon>
        <taxon>Panagrolaimoidea</taxon>
        <taxon>Panagrolaimidae</taxon>
        <taxon>Panagrellus</taxon>
    </lineage>
</organism>
<accession>A0A7E4ZT32</accession>
<comment type="similarity">
    <text evidence="2">Belongs to the TIM16/PAM16 family.</text>
</comment>
<evidence type="ECO:0000256" key="1">
    <source>
        <dbReference type="ARBA" id="ARBA00004443"/>
    </source>
</evidence>
<dbReference type="FunFam" id="1.10.287.110:FF:000006">
    <property type="entry name" value="Import inner membrane translocase subunit TIM16"/>
    <property type="match status" value="1"/>
</dbReference>
<dbReference type="GO" id="GO:0005744">
    <property type="term" value="C:TIM23 mitochondrial import inner membrane translocase complex"/>
    <property type="evidence" value="ECO:0007669"/>
    <property type="project" value="InterPro"/>
</dbReference>
<evidence type="ECO:0000256" key="6">
    <source>
        <dbReference type="ARBA" id="ARBA00023010"/>
    </source>
</evidence>
<evidence type="ECO:0000256" key="5">
    <source>
        <dbReference type="ARBA" id="ARBA00022927"/>
    </source>
</evidence>
<dbReference type="GO" id="GO:0030150">
    <property type="term" value="P:protein import into mitochondrial matrix"/>
    <property type="evidence" value="ECO:0007669"/>
    <property type="project" value="InterPro"/>
</dbReference>
<proteinExistence type="inferred from homology"/>
<keyword evidence="6" id="KW-0811">Translocation</keyword>
<keyword evidence="7" id="KW-0496">Mitochondrion</keyword>
<evidence type="ECO:0000256" key="11">
    <source>
        <dbReference type="SAM" id="MobiDB-lite"/>
    </source>
</evidence>
<evidence type="ECO:0000313" key="12">
    <source>
        <dbReference type="Proteomes" id="UP000492821"/>
    </source>
</evidence>
<name>A0A7E4ZT32_PANRE</name>
<dbReference type="PANTHER" id="PTHR12388:SF0">
    <property type="entry name" value="MITOCHONDRIAL IMPORT INNER MEMBRANE TRANSLOCASE SUBUNIT TIM16"/>
    <property type="match status" value="1"/>
</dbReference>
<evidence type="ECO:0000256" key="2">
    <source>
        <dbReference type="ARBA" id="ARBA00008817"/>
    </source>
</evidence>
<dbReference type="InterPro" id="IPR036869">
    <property type="entry name" value="J_dom_sf"/>
</dbReference>
<keyword evidence="4" id="KW-0999">Mitochondrion inner membrane</keyword>
<reference evidence="13" key="2">
    <citation type="submission" date="2020-10" db="UniProtKB">
        <authorList>
            <consortium name="WormBaseParasite"/>
        </authorList>
    </citation>
    <scope>IDENTIFICATION</scope>
</reference>
<feature type="region of interest" description="Disordered" evidence="11">
    <location>
        <begin position="33"/>
        <end position="58"/>
    </location>
</feature>
<sequence>MVFRSLIKVAIAAGEAVTKAFHKAVKAEIQASQQAAARQASNAQSSGSSTNEKEATKANARLGISLQESMQILDVKPPLDVEEVQRRYDHLFSVNDKTKGGSFYLQSKVYRAKERIDLEVEQLQNEQEEKPRKAENEK</sequence>
<keyword evidence="3" id="KW-0813">Transport</keyword>
<dbReference type="Pfam" id="PF03656">
    <property type="entry name" value="Pam16"/>
    <property type="match status" value="1"/>
</dbReference>
<evidence type="ECO:0000256" key="7">
    <source>
        <dbReference type="ARBA" id="ARBA00023128"/>
    </source>
</evidence>
<dbReference type="WBParaSite" id="Pan_g15851.t1">
    <property type="protein sequence ID" value="Pan_g15851.t1"/>
    <property type="gene ID" value="Pan_g15851"/>
</dbReference>
<evidence type="ECO:0000256" key="4">
    <source>
        <dbReference type="ARBA" id="ARBA00022792"/>
    </source>
</evidence>
<feature type="compositionally biased region" description="Low complexity" evidence="11">
    <location>
        <begin position="33"/>
        <end position="49"/>
    </location>
</feature>
<dbReference type="InterPro" id="IPR005341">
    <property type="entry name" value="Tim16"/>
</dbReference>
<evidence type="ECO:0000256" key="3">
    <source>
        <dbReference type="ARBA" id="ARBA00022448"/>
    </source>
</evidence>